<feature type="compositionally biased region" description="Polar residues" evidence="1">
    <location>
        <begin position="519"/>
        <end position="536"/>
    </location>
</feature>
<feature type="region of interest" description="Disordered" evidence="1">
    <location>
        <begin position="391"/>
        <end position="469"/>
    </location>
</feature>
<feature type="compositionally biased region" description="Low complexity" evidence="1">
    <location>
        <begin position="460"/>
        <end position="469"/>
    </location>
</feature>
<feature type="region of interest" description="Disordered" evidence="1">
    <location>
        <begin position="181"/>
        <end position="210"/>
    </location>
</feature>
<name>A0AAW3AY76_9TRYP</name>
<feature type="compositionally biased region" description="Low complexity" evidence="1">
    <location>
        <begin position="391"/>
        <end position="409"/>
    </location>
</feature>
<sequence length="1397" mass="147181">MDFTASDRTRRPAAGTDSSSARGRHNHCSSANARCSGDAESSEHRTSSSRHHHPQHRYQRHQQPDDRELSESSLATSSLKERRGSQAQEPQHHSLDDTSARRLSSSQSSRLPPRRHERLSLTEGSGERQGSFAATPLSSAASEMMRSNSELARPNGVAAVLAKDSTPINGRNVAGCSAVAATAPAPSPSPSSFRQSPPSSNFSAEPPAVESGNAVYGFASASQSSEHQPASSQLEAVIILSSPTATSLVSLEATTAQPDRSVRSWQQSIRLRAENRPPSLTSAGRSDHSTARSGPPPPPAPRLTSSHRPHAGVANLAPSSSSASVRTHASEATSQTSSKQKRASEAPSVCGAGKACNETTEGAADGGISPAQHRSAAASSAGVSVVADAAVTTRQPPSVRSRTSSTVVGVERRSGPSVCPEGGEASSTARSAASSVHQQLLPRGDSYQESQSRPRHGSGARLPSPASASLTPASSVAVASPLKASGQQASQRSFRAVASLSSSSVADAPAPSRARGSITPRSLNDSRRSASPLQRHNYQVSVTSHATTAVEPFRLSTECRSTIRRTASPCCASRNPLAEVPAQELQRVINLPRQVHTVPGISRLDITFEEDAKELYRQTHLVDPLLLRRPGRRQFYIPEQADLFGMYPEPPMTMDEDGNEVIEHLAPIPIQGQRCVQPKRRSSAVSPRSSADHDTSDKSASPPPMAPAPSVQRGKATGADAPEGRNGEGAVVRPGRSLSSFVAGYGEEAAAKGSGGLTPPRRRVISEITASYRRNMAANTGLTGHSRRESLMPNCLPLPGGPETASPASVRLLSPDVMMAVVVSQTPSPFAPMQPTPSSDTSNVMQTSNSDHEYAQSIAARPATAVVPLQDQQQQQQQQQQQRGNDVVVLSKVEEYSRRVQSVTSITIPARTFPVSAEVVLQPSLEARAGNHCSHSQGISMPAKPAVVAPSTRVSTSTAVELDATSTATERRSRRARGHEGAENGAEKAPASSLAATASPPNEAANRRSSSDRAGPSTAPVAAGAPREPKKTPRDSHRSSETSKPASLPRQAEQLQPAESEALAATASQPTAPTPKTAASRTAVDRSPELQILTARRHVDPSPVPISPLSESSSQPQRARQVMEGPKSRQEMWVSPAAAAASPSISSSDAPPSLPPPLRAKPTATASSEPDKPSAPPKGNAAVQARRSSDGVVTSKDDDSCRQHSSSQGREFGTTEEAATEASATPDRCPRVSKRVSALSAISTSLAPSMSMSVTSPCVAGYAADGHRGGFREAPLVSDDSTQTEFVFVLDDMQGRQVQQRQQEQLAMSLQLTQLQLQQRLLQILDAGSYVPYASTTASTLQVLPSPQPDTSANTSPPMQRDQRAAGISTGISPTRQRRGYVVNNSKGVRDALWWAN</sequence>
<feature type="compositionally biased region" description="Low complexity" evidence="1">
    <location>
        <begin position="1135"/>
        <end position="1151"/>
    </location>
</feature>
<organism evidence="2 3">
    <name type="scientific">Leishmania lindenbergi</name>
    <dbReference type="NCBI Taxonomy" id="651832"/>
    <lineage>
        <taxon>Eukaryota</taxon>
        <taxon>Discoba</taxon>
        <taxon>Euglenozoa</taxon>
        <taxon>Kinetoplastea</taxon>
        <taxon>Metakinetoplastina</taxon>
        <taxon>Trypanosomatida</taxon>
        <taxon>Trypanosomatidae</taxon>
        <taxon>Leishmaniinae</taxon>
        <taxon>Leishmania</taxon>
    </lineage>
</organism>
<feature type="compositionally biased region" description="Low complexity" evidence="1">
    <location>
        <begin position="314"/>
        <end position="327"/>
    </location>
</feature>
<feature type="region of interest" description="Disordered" evidence="1">
    <location>
        <begin position="252"/>
        <end position="352"/>
    </location>
</feature>
<protein>
    <submittedName>
        <fullName evidence="2">Uncharacterized protein</fullName>
    </submittedName>
</protein>
<feature type="region of interest" description="Disordered" evidence="1">
    <location>
        <begin position="865"/>
        <end position="885"/>
    </location>
</feature>
<evidence type="ECO:0000313" key="3">
    <source>
        <dbReference type="Proteomes" id="UP001500131"/>
    </source>
</evidence>
<reference evidence="2 3" key="1">
    <citation type="submission" date="2024-02" db="EMBL/GenBank/DDBJ databases">
        <title>FIRST GENOME SEQUENCES OF Leishmania (Viannia) shawi, Leishmania (Viannia) lindenbergi AND Leishmania (Viannia) utingensis.</title>
        <authorList>
            <person name="Resadore F."/>
            <person name="Custodio M.G.F."/>
            <person name="Boite M.C."/>
            <person name="Cupolillo E."/>
            <person name="Ferreira G.E.M."/>
        </authorList>
    </citation>
    <scope>NUCLEOTIDE SEQUENCE [LARGE SCALE GENOMIC DNA]</scope>
    <source>
        <strain evidence="2 3">MHOM/BR/1966/M15733</strain>
    </source>
</reference>
<evidence type="ECO:0000256" key="1">
    <source>
        <dbReference type="SAM" id="MobiDB-lite"/>
    </source>
</evidence>
<feature type="compositionally biased region" description="Low complexity" evidence="1">
    <location>
        <begin position="870"/>
        <end position="882"/>
    </location>
</feature>
<accession>A0AAW3AY76</accession>
<feature type="compositionally biased region" description="Basic and acidic residues" evidence="1">
    <location>
        <begin position="79"/>
        <end position="100"/>
    </location>
</feature>
<proteinExistence type="predicted"/>
<feature type="compositionally biased region" description="Low complexity" evidence="1">
    <location>
        <begin position="1215"/>
        <end position="1225"/>
    </location>
</feature>
<feature type="compositionally biased region" description="Polar residues" evidence="1">
    <location>
        <begin position="1109"/>
        <end position="1118"/>
    </location>
</feature>
<feature type="compositionally biased region" description="Low complexity" evidence="1">
    <location>
        <begin position="502"/>
        <end position="515"/>
    </location>
</feature>
<keyword evidence="3" id="KW-1185">Reference proteome</keyword>
<feature type="region of interest" description="Disordered" evidence="1">
    <location>
        <begin position="1342"/>
        <end position="1377"/>
    </location>
</feature>
<comment type="caution">
    <text evidence="2">The sequence shown here is derived from an EMBL/GenBank/DDBJ whole genome shotgun (WGS) entry which is preliminary data.</text>
</comment>
<feature type="compositionally biased region" description="Basic residues" evidence="1">
    <location>
        <begin position="47"/>
        <end position="60"/>
    </location>
</feature>
<feature type="compositionally biased region" description="Low complexity" evidence="1">
    <location>
        <begin position="425"/>
        <end position="435"/>
    </location>
</feature>
<feature type="compositionally biased region" description="Low complexity" evidence="1">
    <location>
        <begin position="101"/>
        <end position="111"/>
    </location>
</feature>
<feature type="compositionally biased region" description="Low complexity" evidence="1">
    <location>
        <begin position="181"/>
        <end position="200"/>
    </location>
</feature>
<feature type="compositionally biased region" description="Polar residues" evidence="1">
    <location>
        <begin position="252"/>
        <end position="269"/>
    </location>
</feature>
<feature type="compositionally biased region" description="Polar residues" evidence="1">
    <location>
        <begin position="136"/>
        <end position="150"/>
    </location>
</feature>
<gene>
    <name evidence="2" type="ORF">Q4I31_000959</name>
</gene>
<feature type="region of interest" description="Disordered" evidence="1">
    <location>
        <begin position="1"/>
        <end position="151"/>
    </location>
</feature>
<feature type="region of interest" description="Disordered" evidence="1">
    <location>
        <begin position="930"/>
        <end position="1231"/>
    </location>
</feature>
<feature type="compositionally biased region" description="Polar residues" evidence="1">
    <location>
        <begin position="1342"/>
        <end position="1358"/>
    </location>
</feature>
<evidence type="ECO:0000313" key="2">
    <source>
        <dbReference type="EMBL" id="KAL0513378.1"/>
    </source>
</evidence>
<dbReference type="EMBL" id="JBAMZK010000005">
    <property type="protein sequence ID" value="KAL0513378.1"/>
    <property type="molecule type" value="Genomic_DNA"/>
</dbReference>
<feature type="compositionally biased region" description="Basic and acidic residues" evidence="1">
    <location>
        <begin position="1"/>
        <end position="10"/>
    </location>
</feature>
<feature type="compositionally biased region" description="Basic and acidic residues" evidence="1">
    <location>
        <begin position="1027"/>
        <end position="1041"/>
    </location>
</feature>
<feature type="compositionally biased region" description="Low complexity" evidence="1">
    <location>
        <begin position="989"/>
        <end position="1001"/>
    </location>
</feature>
<feature type="region of interest" description="Disordered" evidence="1">
    <location>
        <begin position="502"/>
        <end position="536"/>
    </location>
</feature>
<feature type="region of interest" description="Disordered" evidence="1">
    <location>
        <begin position="829"/>
        <end position="849"/>
    </location>
</feature>
<feature type="compositionally biased region" description="Polar residues" evidence="1">
    <location>
        <begin position="836"/>
        <end position="849"/>
    </location>
</feature>
<feature type="compositionally biased region" description="Low complexity" evidence="1">
    <location>
        <begin position="1062"/>
        <end position="1082"/>
    </location>
</feature>
<feature type="region of interest" description="Disordered" evidence="1">
    <location>
        <begin position="668"/>
        <end position="735"/>
    </location>
</feature>
<dbReference type="Proteomes" id="UP001500131">
    <property type="component" value="Unassembled WGS sequence"/>
</dbReference>